<keyword evidence="2" id="KW-1185">Reference proteome</keyword>
<accession>A0ACB7PD12</accession>
<dbReference type="EMBL" id="JAGIZQ010000004">
    <property type="protein sequence ID" value="KAH6632092.1"/>
    <property type="molecule type" value="Genomic_DNA"/>
</dbReference>
<proteinExistence type="predicted"/>
<comment type="caution">
    <text evidence="1">The sequence shown here is derived from an EMBL/GenBank/DDBJ whole genome shotgun (WGS) entry which is preliminary data.</text>
</comment>
<sequence>MEFINPPPFGTVGDVSKNPTYVIGSVVEVSWTPGGEGKQTSLTLWQLNATTAEYFGSMQYVTRKVVDVSTFTWIVATTKDLSVSNMFFLSIFEEGKSSADANSHYFNLTTNSNPRPTAASEGSTSASSITRTAATSTLTTAPVQTTPSPAATSDAPLSETSGGLDSSAKIGIGVAIPAAAVLGAIAGYFIFRRRKRMVQPPAAPAYHDDNPYNGMGGGNWGAYSEKRPGLSIPGGYGHSDNAKYYNPMELGVIQEPRRVFELPGS</sequence>
<reference evidence="1 2" key="1">
    <citation type="journal article" date="2021" name="Nat. Commun.">
        <title>Genetic determinants of endophytism in the Arabidopsis root mycobiome.</title>
        <authorList>
            <person name="Mesny F."/>
            <person name="Miyauchi S."/>
            <person name="Thiergart T."/>
            <person name="Pickel B."/>
            <person name="Atanasova L."/>
            <person name="Karlsson M."/>
            <person name="Huettel B."/>
            <person name="Barry K.W."/>
            <person name="Haridas S."/>
            <person name="Chen C."/>
            <person name="Bauer D."/>
            <person name="Andreopoulos W."/>
            <person name="Pangilinan J."/>
            <person name="LaButti K."/>
            <person name="Riley R."/>
            <person name="Lipzen A."/>
            <person name="Clum A."/>
            <person name="Drula E."/>
            <person name="Henrissat B."/>
            <person name="Kohler A."/>
            <person name="Grigoriev I.V."/>
            <person name="Martin F.M."/>
            <person name="Hacquard S."/>
        </authorList>
    </citation>
    <scope>NUCLEOTIDE SEQUENCE [LARGE SCALE GENOMIC DNA]</scope>
    <source>
        <strain evidence="1 2">MPI-SDFR-AT-0079</strain>
    </source>
</reference>
<organism evidence="1 2">
    <name type="scientific">Chaetomium tenue</name>
    <dbReference type="NCBI Taxonomy" id="1854479"/>
    <lineage>
        <taxon>Eukaryota</taxon>
        <taxon>Fungi</taxon>
        <taxon>Dikarya</taxon>
        <taxon>Ascomycota</taxon>
        <taxon>Pezizomycotina</taxon>
        <taxon>Sordariomycetes</taxon>
        <taxon>Sordariomycetidae</taxon>
        <taxon>Sordariales</taxon>
        <taxon>Chaetomiaceae</taxon>
        <taxon>Chaetomium</taxon>
    </lineage>
</organism>
<evidence type="ECO:0000313" key="2">
    <source>
        <dbReference type="Proteomes" id="UP000724584"/>
    </source>
</evidence>
<dbReference type="Proteomes" id="UP000724584">
    <property type="component" value="Unassembled WGS sequence"/>
</dbReference>
<evidence type="ECO:0000313" key="1">
    <source>
        <dbReference type="EMBL" id="KAH6632092.1"/>
    </source>
</evidence>
<gene>
    <name evidence="1" type="ORF">F5144DRAFT_489512</name>
</gene>
<name>A0ACB7PD12_9PEZI</name>
<protein>
    <submittedName>
        <fullName evidence="1">Uncharacterized protein</fullName>
    </submittedName>
</protein>